<dbReference type="EMBL" id="SHNP01000001">
    <property type="protein sequence ID" value="MCX2971971.1"/>
    <property type="molecule type" value="Genomic_DNA"/>
</dbReference>
<gene>
    <name evidence="1" type="ORF">EYC87_00040</name>
</gene>
<dbReference type="InterPro" id="IPR011257">
    <property type="entry name" value="DNA_glycosylase"/>
</dbReference>
<dbReference type="SUPFAM" id="SSF48150">
    <property type="entry name" value="DNA-glycosylase"/>
    <property type="match status" value="1"/>
</dbReference>
<dbReference type="Gene3D" id="1.10.340.30">
    <property type="entry name" value="Hypothetical protein, domain 2"/>
    <property type="match status" value="1"/>
</dbReference>
<sequence>MEKFSSIYERACERHGGAKAVAGLMPKARSARALATTNNNRWLSEMTHCIFQAGFVWRVVDRKWDDFEDVFFGFPPEKILMLSPDQIDRFAQNPRIIRNRQKVLSIQANAQYIVDIQQEHGSFGKFVSRWPEDDLIGLFQHMKKHGSRLGGMSGQRVLRNMGKDTFVVTGDVVRCLRRANIDINENPTSQREMRLIQGAFNDWHLESSVSYAAMSRICALSVDSPGQ</sequence>
<keyword evidence="2" id="KW-1185">Reference proteome</keyword>
<organism evidence="1 2">
    <name type="scientific">Candidatus Seongchinamella marina</name>
    <dbReference type="NCBI Taxonomy" id="2518990"/>
    <lineage>
        <taxon>Bacteria</taxon>
        <taxon>Pseudomonadati</taxon>
        <taxon>Pseudomonadota</taxon>
        <taxon>Gammaproteobacteria</taxon>
        <taxon>Cellvibrionales</taxon>
        <taxon>Halieaceae</taxon>
        <taxon>Seongchinamella</taxon>
    </lineage>
</organism>
<comment type="caution">
    <text evidence="1">The sequence shown here is derived from an EMBL/GenBank/DDBJ whole genome shotgun (WGS) entry which is preliminary data.</text>
</comment>
<evidence type="ECO:0000313" key="2">
    <source>
        <dbReference type="Proteomes" id="UP001143307"/>
    </source>
</evidence>
<dbReference type="InterPro" id="IPR005019">
    <property type="entry name" value="Adenine_glyco"/>
</dbReference>
<dbReference type="RefSeq" id="WP_279251043.1">
    <property type="nucleotide sequence ID" value="NZ_SHNP01000001.1"/>
</dbReference>
<evidence type="ECO:0000313" key="1">
    <source>
        <dbReference type="EMBL" id="MCX2971971.1"/>
    </source>
</evidence>
<dbReference type="PANTHER" id="PTHR30037:SF3">
    <property type="entry name" value="BLR0857 PROTEIN"/>
    <property type="match status" value="1"/>
</dbReference>
<dbReference type="Proteomes" id="UP001143307">
    <property type="component" value="Unassembled WGS sequence"/>
</dbReference>
<dbReference type="PANTHER" id="PTHR30037">
    <property type="entry name" value="DNA-3-METHYLADENINE GLYCOSYLASE 1"/>
    <property type="match status" value="1"/>
</dbReference>
<dbReference type="InterPro" id="IPR052891">
    <property type="entry name" value="DNA-3mA_glycosylase"/>
</dbReference>
<dbReference type="Pfam" id="PF03352">
    <property type="entry name" value="Adenine_glyco"/>
    <property type="match status" value="1"/>
</dbReference>
<proteinExistence type="predicted"/>
<protein>
    <submittedName>
        <fullName evidence="1">DNA-3-methyladenine glycosylase I</fullName>
    </submittedName>
</protein>
<name>A0ABT3SQM7_9GAMM</name>
<accession>A0ABT3SQM7</accession>
<reference evidence="1" key="1">
    <citation type="submission" date="2019-02" db="EMBL/GenBank/DDBJ databases">
        <authorList>
            <person name="Li S.-H."/>
        </authorList>
    </citation>
    <scope>NUCLEOTIDE SEQUENCE</scope>
    <source>
        <strain evidence="1">IMCC8485</strain>
    </source>
</reference>